<proteinExistence type="predicted"/>
<protein>
    <submittedName>
        <fullName evidence="2">ATP synthase subunit s, mitochondrial isoform X3</fullName>
    </submittedName>
</protein>
<evidence type="ECO:0000313" key="2">
    <source>
        <dbReference type="RefSeq" id="XP_065662274.1"/>
    </source>
</evidence>
<dbReference type="Gene3D" id="3.80.10.10">
    <property type="entry name" value="Ribonuclease Inhibitor"/>
    <property type="match status" value="1"/>
</dbReference>
<reference evidence="2" key="1">
    <citation type="submission" date="2025-08" db="UniProtKB">
        <authorList>
            <consortium name="RefSeq"/>
        </authorList>
    </citation>
    <scope>IDENTIFICATION</scope>
</reference>
<evidence type="ECO:0000313" key="1">
    <source>
        <dbReference type="Proteomes" id="UP001652625"/>
    </source>
</evidence>
<gene>
    <name evidence="2" type="primary">LOC100215991</name>
</gene>
<dbReference type="GeneID" id="100215991"/>
<accession>A0ABM4CKH8</accession>
<name>A0ABM4CKH8_HYDVU</name>
<organism evidence="1 2">
    <name type="scientific">Hydra vulgaris</name>
    <name type="common">Hydra</name>
    <name type="synonym">Hydra attenuata</name>
    <dbReference type="NCBI Taxonomy" id="6087"/>
    <lineage>
        <taxon>Eukaryota</taxon>
        <taxon>Metazoa</taxon>
        <taxon>Cnidaria</taxon>
        <taxon>Hydrozoa</taxon>
        <taxon>Hydroidolina</taxon>
        <taxon>Anthoathecata</taxon>
        <taxon>Aplanulata</taxon>
        <taxon>Hydridae</taxon>
        <taxon>Hydra</taxon>
    </lineage>
</organism>
<dbReference type="RefSeq" id="XP_065662274.1">
    <property type="nucleotide sequence ID" value="XM_065806202.1"/>
</dbReference>
<sequence length="183" mass="20892">MAACRFIQSKNVNRFFYSWLIEVFNSPNEERIKQFGPDRAAAEWIIRNGGKVKFESHITWSTSYSTLSNSCTKLVAIDGSNIALTSNGLRHLMFFYFLEGLNYLTDLLLRKCPNITFLDSLEEVSASLKHLDISYCESITDISPVAKLRNLETLVVSQTLIGSMRDETIKRLQLELPQCKIID</sequence>
<keyword evidence="1" id="KW-1185">Reference proteome</keyword>
<dbReference type="InterPro" id="IPR032675">
    <property type="entry name" value="LRR_dom_sf"/>
</dbReference>
<dbReference type="SUPFAM" id="SSF52058">
    <property type="entry name" value="L domain-like"/>
    <property type="match status" value="1"/>
</dbReference>
<dbReference type="Proteomes" id="UP001652625">
    <property type="component" value="Chromosome 09"/>
</dbReference>